<feature type="domain" description="RDD" evidence="6">
    <location>
        <begin position="18"/>
        <end position="144"/>
    </location>
</feature>
<evidence type="ECO:0000313" key="8">
    <source>
        <dbReference type="Proteomes" id="UP000275951"/>
    </source>
</evidence>
<dbReference type="Pfam" id="PF06271">
    <property type="entry name" value="RDD"/>
    <property type="match status" value="1"/>
</dbReference>
<evidence type="ECO:0000256" key="3">
    <source>
        <dbReference type="ARBA" id="ARBA00022989"/>
    </source>
</evidence>
<evidence type="ECO:0000256" key="2">
    <source>
        <dbReference type="ARBA" id="ARBA00022692"/>
    </source>
</evidence>
<feature type="transmembrane region" description="Helical" evidence="5">
    <location>
        <begin position="54"/>
        <end position="75"/>
    </location>
</feature>
<dbReference type="PANTHER" id="PTHR38480">
    <property type="entry name" value="SLR0254 PROTEIN"/>
    <property type="match status" value="1"/>
</dbReference>
<proteinExistence type="predicted"/>
<keyword evidence="3 5" id="KW-1133">Transmembrane helix</keyword>
<feature type="transmembrane region" description="Helical" evidence="5">
    <location>
        <begin position="106"/>
        <end position="131"/>
    </location>
</feature>
<protein>
    <submittedName>
        <fullName evidence="7">RDD family protein</fullName>
    </submittedName>
</protein>
<keyword evidence="2 5" id="KW-0812">Transmembrane</keyword>
<evidence type="ECO:0000256" key="5">
    <source>
        <dbReference type="SAM" id="Phobius"/>
    </source>
</evidence>
<dbReference type="AlphaFoldDB" id="A0A3S9QKZ3"/>
<dbReference type="PANTHER" id="PTHR38480:SF1">
    <property type="entry name" value="SLR0254 PROTEIN"/>
    <property type="match status" value="1"/>
</dbReference>
<feature type="transmembrane region" description="Helical" evidence="5">
    <location>
        <begin position="20"/>
        <end position="42"/>
    </location>
</feature>
<dbReference type="RefSeq" id="WP_126920025.1">
    <property type="nucleotide sequence ID" value="NZ_CP033905.1"/>
</dbReference>
<evidence type="ECO:0000256" key="4">
    <source>
        <dbReference type="ARBA" id="ARBA00023136"/>
    </source>
</evidence>
<comment type="subcellular location">
    <subcellularLocation>
        <location evidence="1">Membrane</location>
        <topology evidence="1">Multi-pass membrane protein</topology>
    </subcellularLocation>
</comment>
<sequence>MADSIITGEGVELELPAATVLSRILAGLVDYGLLVIILLTLLKNFIGLLELNSAQARTGAVAAIALFFWLVPALITASFNGRSLGKIVTRTRVVGLDGATITTNQAFVRATVGIAEIYLSLGLLATITAFASRRGQRLGDMLAGTYVVRWPSHRGWEPEVSMPRELAAWADVAHTCPLPTGLTLNMADFLKSRTHLTPHARQAQARALAAACERYVYPPPAWGTPPEDFIEAMTVLRYQAELSHHSTVIQRRASLSKRIEDVPYGLAAATSEDTRDHMTRG</sequence>
<dbReference type="EMBL" id="CP033905">
    <property type="protein sequence ID" value="AZR06630.1"/>
    <property type="molecule type" value="Genomic_DNA"/>
</dbReference>
<evidence type="ECO:0000313" key="7">
    <source>
        <dbReference type="EMBL" id="AZR06630.1"/>
    </source>
</evidence>
<dbReference type="GO" id="GO:0016020">
    <property type="term" value="C:membrane"/>
    <property type="evidence" value="ECO:0007669"/>
    <property type="project" value="UniProtKB-SubCell"/>
</dbReference>
<gene>
    <name evidence="7" type="ORF">EBQ10_04510</name>
</gene>
<reference evidence="7 8" key="1">
    <citation type="submission" date="2018-11" db="EMBL/GenBank/DDBJ databases">
        <title>Multidrug-resistant genes are associated with an 42-kb island TGI1 carrying a complex class 1 integron in a Trueperella pyogenes.</title>
        <authorList>
            <person name="Dong W."/>
        </authorList>
    </citation>
    <scope>NUCLEOTIDE SEQUENCE [LARGE SCALE GENOMIC DNA]</scope>
    <source>
        <strain evidence="7 8">TP4</strain>
    </source>
</reference>
<name>A0A3S9QKZ3_9ACTO</name>
<keyword evidence="4 5" id="KW-0472">Membrane</keyword>
<organism evidence="7 8">
    <name type="scientific">Trueperella pyogenes</name>
    <dbReference type="NCBI Taxonomy" id="1661"/>
    <lineage>
        <taxon>Bacteria</taxon>
        <taxon>Bacillati</taxon>
        <taxon>Actinomycetota</taxon>
        <taxon>Actinomycetes</taxon>
        <taxon>Actinomycetales</taxon>
        <taxon>Actinomycetaceae</taxon>
        <taxon>Trueperella</taxon>
    </lineage>
</organism>
<accession>A0A3S9QKZ3</accession>
<evidence type="ECO:0000259" key="6">
    <source>
        <dbReference type="Pfam" id="PF06271"/>
    </source>
</evidence>
<evidence type="ECO:0000256" key="1">
    <source>
        <dbReference type="ARBA" id="ARBA00004141"/>
    </source>
</evidence>
<dbReference type="Proteomes" id="UP000275951">
    <property type="component" value="Chromosome"/>
</dbReference>
<dbReference type="InterPro" id="IPR010432">
    <property type="entry name" value="RDD"/>
</dbReference>